<comment type="caution">
    <text evidence="2">The sequence shown here is derived from an EMBL/GenBank/DDBJ whole genome shotgun (WGS) entry which is preliminary data.</text>
</comment>
<accession>A0ABU0IBN2</accession>
<gene>
    <name evidence="2" type="ORF">QO005_001028</name>
</gene>
<dbReference type="EMBL" id="JAUSWH010000002">
    <property type="protein sequence ID" value="MDQ0454701.1"/>
    <property type="molecule type" value="Genomic_DNA"/>
</dbReference>
<evidence type="ECO:0000256" key="1">
    <source>
        <dbReference type="SAM" id="MobiDB-lite"/>
    </source>
</evidence>
<organism evidence="2 3">
    <name type="scientific">Rhizobium paknamense</name>
    <dbReference type="NCBI Taxonomy" id="1206817"/>
    <lineage>
        <taxon>Bacteria</taxon>
        <taxon>Pseudomonadati</taxon>
        <taxon>Pseudomonadota</taxon>
        <taxon>Alphaproteobacteria</taxon>
        <taxon>Hyphomicrobiales</taxon>
        <taxon>Rhizobiaceae</taxon>
        <taxon>Rhizobium/Agrobacterium group</taxon>
        <taxon>Rhizobium</taxon>
    </lineage>
</organism>
<dbReference type="Proteomes" id="UP001235269">
    <property type="component" value="Unassembled WGS sequence"/>
</dbReference>
<reference evidence="2 3" key="1">
    <citation type="submission" date="2023-07" db="EMBL/GenBank/DDBJ databases">
        <title>Genomic Encyclopedia of Type Strains, Phase IV (KMG-IV): sequencing the most valuable type-strain genomes for metagenomic binning, comparative biology and taxonomic classification.</title>
        <authorList>
            <person name="Goeker M."/>
        </authorList>
    </citation>
    <scope>NUCLEOTIDE SEQUENCE [LARGE SCALE GENOMIC DNA]</scope>
    <source>
        <strain evidence="2 3">DSM 100301</strain>
    </source>
</reference>
<evidence type="ECO:0000313" key="2">
    <source>
        <dbReference type="EMBL" id="MDQ0454701.1"/>
    </source>
</evidence>
<dbReference type="RefSeq" id="WP_307156904.1">
    <property type="nucleotide sequence ID" value="NZ_JAUSWH010000002.1"/>
</dbReference>
<sequence length="48" mass="5118">MPCAAPVSLPDRRLSEPESATYWGQDRTALRTCEARRAAAVSGGANVQ</sequence>
<name>A0ABU0IBN2_9HYPH</name>
<evidence type="ECO:0000313" key="3">
    <source>
        <dbReference type="Proteomes" id="UP001235269"/>
    </source>
</evidence>
<proteinExistence type="predicted"/>
<protein>
    <submittedName>
        <fullName evidence="2">Uncharacterized protein</fullName>
    </submittedName>
</protein>
<feature type="region of interest" description="Disordered" evidence="1">
    <location>
        <begin position="1"/>
        <end position="20"/>
    </location>
</feature>
<keyword evidence="3" id="KW-1185">Reference proteome</keyword>